<reference evidence="2" key="1">
    <citation type="submission" date="2021-05" db="EMBL/GenBank/DDBJ databases">
        <authorList>
            <person name="Pietrasiak N."/>
            <person name="Ward R."/>
            <person name="Stajich J.E."/>
            <person name="Kurbessoian T."/>
        </authorList>
    </citation>
    <scope>NUCLEOTIDE SEQUENCE</scope>
    <source>
        <strain evidence="2">UHER 2000/2452</strain>
    </source>
</reference>
<gene>
    <name evidence="2" type="ORF">KME15_03105</name>
</gene>
<dbReference type="EMBL" id="JAHHHD010000002">
    <property type="protein sequence ID" value="MBW4657636.1"/>
    <property type="molecule type" value="Genomic_DNA"/>
</dbReference>
<dbReference type="Proteomes" id="UP000757435">
    <property type="component" value="Unassembled WGS sequence"/>
</dbReference>
<reference evidence="2" key="2">
    <citation type="journal article" date="2022" name="Microbiol. Resour. Announc.">
        <title>Metagenome Sequencing to Explore Phylogenomics of Terrestrial Cyanobacteria.</title>
        <authorList>
            <person name="Ward R.D."/>
            <person name="Stajich J.E."/>
            <person name="Johansen J.R."/>
            <person name="Huntemann M."/>
            <person name="Clum A."/>
            <person name="Foster B."/>
            <person name="Foster B."/>
            <person name="Roux S."/>
            <person name="Palaniappan K."/>
            <person name="Varghese N."/>
            <person name="Mukherjee S."/>
            <person name="Reddy T.B.K."/>
            <person name="Daum C."/>
            <person name="Copeland A."/>
            <person name="Chen I.A."/>
            <person name="Ivanova N.N."/>
            <person name="Kyrpides N.C."/>
            <person name="Shapiro N."/>
            <person name="Eloe-Fadrosh E.A."/>
            <person name="Pietrasiak N."/>
        </authorList>
    </citation>
    <scope>NUCLEOTIDE SEQUENCE</scope>
    <source>
        <strain evidence="2">UHER 2000/2452</strain>
    </source>
</reference>
<feature type="compositionally biased region" description="Low complexity" evidence="1">
    <location>
        <begin position="15"/>
        <end position="25"/>
    </location>
</feature>
<feature type="region of interest" description="Disordered" evidence="1">
    <location>
        <begin position="1"/>
        <end position="31"/>
    </location>
</feature>
<comment type="caution">
    <text evidence="2">The sequence shown here is derived from an EMBL/GenBank/DDBJ whole genome shotgun (WGS) entry which is preliminary data.</text>
</comment>
<evidence type="ECO:0000256" key="1">
    <source>
        <dbReference type="SAM" id="MobiDB-lite"/>
    </source>
</evidence>
<sequence>MNNSNLSVLPASGDRSSTSRPTSRTYNHSTFAPPQSLTVEAALEFDWHKLTALGVSADDAQAIAQTLALKKIMFLYWRRLLKCGAPFDDARRLARAIAKYDIARLPPTAQQRQLITQYCPLVCRAGLWRADLLLSAQPSRNACQPEV</sequence>
<evidence type="ECO:0000313" key="3">
    <source>
        <dbReference type="Proteomes" id="UP000757435"/>
    </source>
</evidence>
<name>A0A951UKJ9_9CYAN</name>
<protein>
    <submittedName>
        <fullName evidence="2">Uncharacterized protein</fullName>
    </submittedName>
</protein>
<dbReference type="AlphaFoldDB" id="A0A951UKJ9"/>
<proteinExistence type="predicted"/>
<evidence type="ECO:0000313" key="2">
    <source>
        <dbReference type="EMBL" id="MBW4657636.1"/>
    </source>
</evidence>
<accession>A0A951UKJ9</accession>
<organism evidence="2 3">
    <name type="scientific">Drouetiella hepatica Uher 2000/2452</name>
    <dbReference type="NCBI Taxonomy" id="904376"/>
    <lineage>
        <taxon>Bacteria</taxon>
        <taxon>Bacillati</taxon>
        <taxon>Cyanobacteriota</taxon>
        <taxon>Cyanophyceae</taxon>
        <taxon>Oculatellales</taxon>
        <taxon>Oculatellaceae</taxon>
        <taxon>Drouetiella</taxon>
    </lineage>
</organism>